<proteinExistence type="predicted"/>
<dbReference type="AlphaFoldDB" id="A5DKU3"/>
<gene>
    <name evidence="2" type="ORF">PGUG_03894</name>
</gene>
<sequence>MNNDNLVIKAGMENVIQMLRENYNQPAPKNKRRKTTSTFSTCSSSPPSSPSSPLLAPNSSQELGSLVVDEQGEDASAEHGTAHEASQDTSMTKRKSKSSDKPKRKKVEKAPKVAPLCLGENVCTIMELMKEHQIVKSANWTKSEGERKYLSRRKLLYQYIEDKGEMFDDENTSLSVVEKYRLFKGHKIRGLGDLFVSWSDMKDVVVRRGSPKNLFSEGTKQRIDEELTQFVNSPDFHQPGKTEKKTRKRKTTQNEKTTQIEGTTSHFVNWTGPEMAP</sequence>
<dbReference type="GeneID" id="5126421"/>
<feature type="compositionally biased region" description="Basic and acidic residues" evidence="1">
    <location>
        <begin position="76"/>
        <end position="86"/>
    </location>
</feature>
<accession>A5DKU3</accession>
<feature type="region of interest" description="Disordered" evidence="1">
    <location>
        <begin position="232"/>
        <end position="277"/>
    </location>
</feature>
<feature type="compositionally biased region" description="Basic residues" evidence="1">
    <location>
        <begin position="92"/>
        <end position="107"/>
    </location>
</feature>
<evidence type="ECO:0000256" key="1">
    <source>
        <dbReference type="SAM" id="MobiDB-lite"/>
    </source>
</evidence>
<organism evidence="2 3">
    <name type="scientific">Meyerozyma guilliermondii (strain ATCC 6260 / CBS 566 / DSM 6381 / JCM 1539 / NBRC 10279 / NRRL Y-324)</name>
    <name type="common">Yeast</name>
    <name type="synonym">Candida guilliermondii</name>
    <dbReference type="NCBI Taxonomy" id="294746"/>
    <lineage>
        <taxon>Eukaryota</taxon>
        <taxon>Fungi</taxon>
        <taxon>Dikarya</taxon>
        <taxon>Ascomycota</taxon>
        <taxon>Saccharomycotina</taxon>
        <taxon>Pichiomycetes</taxon>
        <taxon>Debaryomycetaceae</taxon>
        <taxon>Meyerozyma</taxon>
    </lineage>
</organism>
<dbReference type="InParanoid" id="A5DKU3"/>
<dbReference type="VEuPathDB" id="FungiDB:PGUG_03894"/>
<evidence type="ECO:0000313" key="2">
    <source>
        <dbReference type="EMBL" id="EDK39796.2"/>
    </source>
</evidence>
<dbReference type="EMBL" id="CH408158">
    <property type="protein sequence ID" value="EDK39796.2"/>
    <property type="molecule type" value="Genomic_DNA"/>
</dbReference>
<dbReference type="KEGG" id="pgu:PGUG_03894"/>
<evidence type="ECO:0000313" key="3">
    <source>
        <dbReference type="Proteomes" id="UP000001997"/>
    </source>
</evidence>
<name>A5DKU3_PICGU</name>
<feature type="region of interest" description="Disordered" evidence="1">
    <location>
        <begin position="22"/>
        <end position="110"/>
    </location>
</feature>
<feature type="compositionally biased region" description="Low complexity" evidence="1">
    <location>
        <begin position="36"/>
        <end position="46"/>
    </location>
</feature>
<protein>
    <submittedName>
        <fullName evidence="2">Uncharacterized protein</fullName>
    </submittedName>
</protein>
<dbReference type="HOGENOM" id="CLU_1005129_0_0_1"/>
<reference evidence="2 3" key="1">
    <citation type="journal article" date="2009" name="Nature">
        <title>Evolution of pathogenicity and sexual reproduction in eight Candida genomes.</title>
        <authorList>
            <person name="Butler G."/>
            <person name="Rasmussen M.D."/>
            <person name="Lin M.F."/>
            <person name="Santos M.A."/>
            <person name="Sakthikumar S."/>
            <person name="Munro C.A."/>
            <person name="Rheinbay E."/>
            <person name="Grabherr M."/>
            <person name="Forche A."/>
            <person name="Reedy J.L."/>
            <person name="Agrafioti I."/>
            <person name="Arnaud M.B."/>
            <person name="Bates S."/>
            <person name="Brown A.J."/>
            <person name="Brunke S."/>
            <person name="Costanzo M.C."/>
            <person name="Fitzpatrick D.A."/>
            <person name="de Groot P.W."/>
            <person name="Harris D."/>
            <person name="Hoyer L.L."/>
            <person name="Hube B."/>
            <person name="Klis F.M."/>
            <person name="Kodira C."/>
            <person name="Lennard N."/>
            <person name="Logue M.E."/>
            <person name="Martin R."/>
            <person name="Neiman A.M."/>
            <person name="Nikolaou E."/>
            <person name="Quail M.A."/>
            <person name="Quinn J."/>
            <person name="Santos M.C."/>
            <person name="Schmitzberger F.F."/>
            <person name="Sherlock G."/>
            <person name="Shah P."/>
            <person name="Silverstein K.A."/>
            <person name="Skrzypek M.S."/>
            <person name="Soll D."/>
            <person name="Staggs R."/>
            <person name="Stansfield I."/>
            <person name="Stumpf M.P."/>
            <person name="Sudbery P.E."/>
            <person name="Srikantha T."/>
            <person name="Zeng Q."/>
            <person name="Berman J."/>
            <person name="Berriman M."/>
            <person name="Heitman J."/>
            <person name="Gow N.A."/>
            <person name="Lorenz M.C."/>
            <person name="Birren B.W."/>
            <person name="Kellis M."/>
            <person name="Cuomo C.A."/>
        </authorList>
    </citation>
    <scope>NUCLEOTIDE SEQUENCE [LARGE SCALE GENOMIC DNA]</scope>
    <source>
        <strain evidence="3">ATCC 6260 / CBS 566 / DSM 6381 / JCM 1539 / NBRC 10279 / NRRL Y-324</strain>
    </source>
</reference>
<keyword evidence="3" id="KW-1185">Reference proteome</keyword>
<dbReference type="Proteomes" id="UP000001997">
    <property type="component" value="Unassembled WGS sequence"/>
</dbReference>
<dbReference type="RefSeq" id="XP_001484513.2">
    <property type="nucleotide sequence ID" value="XM_001484463.1"/>
</dbReference>